<dbReference type="OrthoDB" id="6788185at2759"/>
<evidence type="ECO:0000313" key="2">
    <source>
        <dbReference type="EMBL" id="CAG9827610.1"/>
    </source>
</evidence>
<evidence type="ECO:0000313" key="3">
    <source>
        <dbReference type="Proteomes" id="UP001153709"/>
    </source>
</evidence>
<organism evidence="2 3">
    <name type="scientific">Diabrotica balteata</name>
    <name type="common">Banded cucumber beetle</name>
    <dbReference type="NCBI Taxonomy" id="107213"/>
    <lineage>
        <taxon>Eukaryota</taxon>
        <taxon>Metazoa</taxon>
        <taxon>Ecdysozoa</taxon>
        <taxon>Arthropoda</taxon>
        <taxon>Hexapoda</taxon>
        <taxon>Insecta</taxon>
        <taxon>Pterygota</taxon>
        <taxon>Neoptera</taxon>
        <taxon>Endopterygota</taxon>
        <taxon>Coleoptera</taxon>
        <taxon>Polyphaga</taxon>
        <taxon>Cucujiformia</taxon>
        <taxon>Chrysomeloidea</taxon>
        <taxon>Chrysomelidae</taxon>
        <taxon>Galerucinae</taxon>
        <taxon>Diabroticina</taxon>
        <taxon>Diabroticites</taxon>
        <taxon>Diabrotica</taxon>
    </lineage>
</organism>
<feature type="compositionally biased region" description="Basic residues" evidence="1">
    <location>
        <begin position="471"/>
        <end position="495"/>
    </location>
</feature>
<name>A0A9N9SQY1_DIABA</name>
<feature type="region of interest" description="Disordered" evidence="1">
    <location>
        <begin position="471"/>
        <end position="629"/>
    </location>
</feature>
<proteinExistence type="predicted"/>
<gene>
    <name evidence="2" type="ORF">DIABBA_LOCUS1595</name>
</gene>
<dbReference type="AlphaFoldDB" id="A0A9N9SQY1"/>
<dbReference type="Proteomes" id="UP001153709">
    <property type="component" value="Chromosome 1"/>
</dbReference>
<feature type="compositionally biased region" description="Low complexity" evidence="1">
    <location>
        <begin position="545"/>
        <end position="620"/>
    </location>
</feature>
<reference evidence="2" key="1">
    <citation type="submission" date="2022-01" db="EMBL/GenBank/DDBJ databases">
        <authorList>
            <person name="King R."/>
        </authorList>
    </citation>
    <scope>NUCLEOTIDE SEQUENCE</scope>
</reference>
<accession>A0A9N9SQY1</accession>
<protein>
    <submittedName>
        <fullName evidence="2">Uncharacterized protein</fullName>
    </submittedName>
</protein>
<keyword evidence="3" id="KW-1185">Reference proteome</keyword>
<evidence type="ECO:0000256" key="1">
    <source>
        <dbReference type="SAM" id="MobiDB-lite"/>
    </source>
</evidence>
<dbReference type="EMBL" id="OU898276">
    <property type="protein sequence ID" value="CAG9827610.1"/>
    <property type="molecule type" value="Genomic_DNA"/>
</dbReference>
<sequence>MLETSAKIEKKNTQNRKKAINSRAIVAHADLIVNALEPIKEVPSAVWITQQETTVETTQEYSVETTYEEYEYESTFSVSEISKLEKFVLPPRTTILALSQSGGDKEEDKKYVVTNHGKADLFVEVVHLNNQDDAPQWFVVQPDQTTEIAIEDSLEQSVLKVSNNSYEEEVSFSAEGGHVIDDLENNIEELLDSDETETEIVVLENFSLSPRTAVTVLSQNVEGSNEHPGKYTVTNHGVAAFDIELKRTSPVQTMDLHRKTVQPNTSESFELTAQFQNTVLEVINTSHTEDAVFRAEGGDVIEDLEDLVRNIDEKVETVVSHIVTTLESFHLVSRSSVTALMYDPDDVTLSEHHNFTVTNNGQSEIEVEVTYTDSDDRENDQYRVVKPNETVVIEHIKDAGVALLNILNRHYTEVAIITATGGRVVRDIMRKIKQLVSDENSVMLVNNFHLAPASSVVVMHQVGRFRRRPVYPAGHRKPQHVVVRRPQHHPGRKPGRLPCKPAVPRPCKPAGRPAGPGRRPFRRPACRPVIRPAHRPGQGAQHPAQGRPHPAQQGHHPAQQQHRPAQQQHHPGQQQHHPAQQQHHPAQQQHHPAQQQHHPAQQQHHPGQQQHRPAQQHRPQVGQCRPARRPRIVMRPAVLRKPIVHDRYTVVNHGSHAFTVQIIHVKGRNHEVVRTQVVQPNETQVLLLEGINASSLKIINESETDYANFSAEGGEVVHGFRYMVRPLRRRPGARRCFWGF</sequence>
<feature type="compositionally biased region" description="Low complexity" evidence="1">
    <location>
        <begin position="508"/>
        <end position="518"/>
    </location>
</feature>